<dbReference type="Gene3D" id="3.40.50.720">
    <property type="entry name" value="NAD(P)-binding Rossmann-like Domain"/>
    <property type="match status" value="1"/>
</dbReference>
<dbReference type="InterPro" id="IPR051019">
    <property type="entry name" value="VLCFA-Steroid_DH"/>
</dbReference>
<reference evidence="7" key="1">
    <citation type="submission" date="2021-01" db="EMBL/GenBank/DDBJ databases">
        <authorList>
            <person name="Corre E."/>
            <person name="Pelletier E."/>
            <person name="Niang G."/>
            <person name="Scheremetjew M."/>
            <person name="Finn R."/>
            <person name="Kale V."/>
            <person name="Holt S."/>
            <person name="Cochrane G."/>
            <person name="Meng A."/>
            <person name="Brown T."/>
            <person name="Cohen L."/>
        </authorList>
    </citation>
    <scope>NUCLEOTIDE SEQUENCE</scope>
    <source>
        <strain evidence="7">UTEX LB 985</strain>
    </source>
</reference>
<evidence type="ECO:0000256" key="5">
    <source>
        <dbReference type="RuleBase" id="RU000363"/>
    </source>
</evidence>
<dbReference type="CDD" id="cd05356">
    <property type="entry name" value="17beta-HSD1_like_SDR_c"/>
    <property type="match status" value="1"/>
</dbReference>
<evidence type="ECO:0000313" key="7">
    <source>
        <dbReference type="EMBL" id="CAD9518516.1"/>
    </source>
</evidence>
<keyword evidence="4" id="KW-0560">Oxidoreductase</keyword>
<accession>A0A7S2N405</accession>
<dbReference type="EMBL" id="HBGU01062046">
    <property type="protein sequence ID" value="CAD9518516.1"/>
    <property type="molecule type" value="Transcribed_RNA"/>
</dbReference>
<evidence type="ECO:0000256" key="4">
    <source>
        <dbReference type="ARBA" id="ARBA00023002"/>
    </source>
</evidence>
<feature type="transmembrane region" description="Helical" evidence="6">
    <location>
        <begin position="12"/>
        <end position="35"/>
    </location>
</feature>
<dbReference type="GO" id="GO:0005783">
    <property type="term" value="C:endoplasmic reticulum"/>
    <property type="evidence" value="ECO:0007669"/>
    <property type="project" value="UniProtKB-SubCell"/>
</dbReference>
<sequence>MTAAMGLTQYVMAALAAYGAVSLILHGMDFLNVLYKTLLRPGKNLKKAYGEWAVVTGATDGIGKAMAFELARKGSNVLFVGRSAEKLKAVLAECAAKYPNVTLKSAVVDFAALSSASAKSLAEMISGLEVGVLINNVGISYDFPQWYHELTDEEVDRIMTVNMQSVVWMTRAVLPGMRERKRGAVVNMSSASARPPNPLLTVYSSTKGFVENFTKSLALEYASTGISFQCQSPLYVATSIVFPNSKVPVEKRATITTPTAKTYARYAVARIGHDTMTSPYWVHELFMWVSSLLSDKLQGTIILSMHKGIRFHKKNKERMEAKLAALKKTE</sequence>
<dbReference type="SUPFAM" id="SSF51735">
    <property type="entry name" value="NAD(P)-binding Rossmann-fold domains"/>
    <property type="match status" value="1"/>
</dbReference>
<dbReference type="PRINTS" id="PR00080">
    <property type="entry name" value="SDRFAMILY"/>
</dbReference>
<dbReference type="InterPro" id="IPR002347">
    <property type="entry name" value="SDR_fam"/>
</dbReference>
<comment type="subcellular location">
    <subcellularLocation>
        <location evidence="1">Endoplasmic reticulum</location>
    </subcellularLocation>
</comment>
<dbReference type="GO" id="GO:0016491">
    <property type="term" value="F:oxidoreductase activity"/>
    <property type="evidence" value="ECO:0007669"/>
    <property type="project" value="UniProtKB-KW"/>
</dbReference>
<keyword evidence="3" id="KW-0521">NADP</keyword>
<dbReference type="FunFam" id="3.40.50.720:FF:000137">
    <property type="entry name" value="Hydroxysteroid (17-beta) dehydrogenase 3"/>
    <property type="match status" value="1"/>
</dbReference>
<keyword evidence="6" id="KW-0472">Membrane</keyword>
<dbReference type="InterPro" id="IPR020904">
    <property type="entry name" value="Sc_DH/Rdtase_CS"/>
</dbReference>
<dbReference type="PANTHER" id="PTHR43899">
    <property type="entry name" value="RH59310P"/>
    <property type="match status" value="1"/>
</dbReference>
<dbReference type="PIRSF" id="PIRSF000126">
    <property type="entry name" value="11-beta-HSD1"/>
    <property type="match status" value="1"/>
</dbReference>
<evidence type="ECO:0000256" key="2">
    <source>
        <dbReference type="ARBA" id="ARBA00006484"/>
    </source>
</evidence>
<organism evidence="7">
    <name type="scientific">Haptolina brevifila</name>
    <dbReference type="NCBI Taxonomy" id="156173"/>
    <lineage>
        <taxon>Eukaryota</taxon>
        <taxon>Haptista</taxon>
        <taxon>Haptophyta</taxon>
        <taxon>Prymnesiophyceae</taxon>
        <taxon>Prymnesiales</taxon>
        <taxon>Prymnesiaceae</taxon>
        <taxon>Haptolina</taxon>
    </lineage>
</organism>
<dbReference type="PROSITE" id="PS00061">
    <property type="entry name" value="ADH_SHORT"/>
    <property type="match status" value="1"/>
</dbReference>
<evidence type="ECO:0000256" key="6">
    <source>
        <dbReference type="SAM" id="Phobius"/>
    </source>
</evidence>
<gene>
    <name evidence="7" type="ORF">CBRE1094_LOCUS33803</name>
</gene>
<protein>
    <submittedName>
        <fullName evidence="7">Uncharacterized protein</fullName>
    </submittedName>
</protein>
<keyword evidence="6" id="KW-0812">Transmembrane</keyword>
<proteinExistence type="inferred from homology"/>
<comment type="similarity">
    <text evidence="2 5">Belongs to the short-chain dehydrogenases/reductases (SDR) family.</text>
</comment>
<evidence type="ECO:0000256" key="3">
    <source>
        <dbReference type="ARBA" id="ARBA00022857"/>
    </source>
</evidence>
<evidence type="ECO:0000256" key="1">
    <source>
        <dbReference type="ARBA" id="ARBA00004240"/>
    </source>
</evidence>
<dbReference type="AlphaFoldDB" id="A0A7S2N405"/>
<name>A0A7S2N405_9EUKA</name>
<keyword evidence="6" id="KW-1133">Transmembrane helix</keyword>
<dbReference type="InterPro" id="IPR036291">
    <property type="entry name" value="NAD(P)-bd_dom_sf"/>
</dbReference>
<dbReference type="PANTHER" id="PTHR43899:SF13">
    <property type="entry name" value="RH59310P"/>
    <property type="match status" value="1"/>
</dbReference>
<dbReference type="Pfam" id="PF00106">
    <property type="entry name" value="adh_short"/>
    <property type="match status" value="1"/>
</dbReference>
<dbReference type="PRINTS" id="PR00081">
    <property type="entry name" value="GDHRDH"/>
</dbReference>